<evidence type="ECO:0000256" key="1">
    <source>
        <dbReference type="ARBA" id="ARBA00022603"/>
    </source>
</evidence>
<dbReference type="Pfam" id="PF13649">
    <property type="entry name" value="Methyltransf_25"/>
    <property type="match status" value="1"/>
</dbReference>
<evidence type="ECO:0000256" key="4">
    <source>
        <dbReference type="SAM" id="MobiDB-lite"/>
    </source>
</evidence>
<dbReference type="CDD" id="cd02440">
    <property type="entry name" value="AdoMet_MTases"/>
    <property type="match status" value="1"/>
</dbReference>
<dbReference type="InParanoid" id="A0A1I5YUC9"/>
<keyword evidence="2 6" id="KW-0808">Transferase</keyword>
<evidence type="ECO:0000313" key="6">
    <source>
        <dbReference type="EMBL" id="SFQ47655.1"/>
    </source>
</evidence>
<name>A0A1I5YUC9_9ACTN</name>
<feature type="domain" description="Methyltransferase" evidence="5">
    <location>
        <begin position="78"/>
        <end position="164"/>
    </location>
</feature>
<sequence>MQDACHLATGRGENTPDDGYGAMLRDAYEASPRRGTHIQVIERDDGFVSVEDAYRYFTRPDEWLACERQAVAAAEGRVLDIGCAAGRHMLAMTGDREVVGIDPSPGAVAVARAQGLDVRIGTVTDPGDIGTFDTLMMLGGNLGLLGSRDRAPAVLDSMARLSRPAARLLAIGHDPYTSAGPEHRAYHDRNRERGRLPGQVLMRVRYRGWTSDWFERLMLNPDELVELIHGSGWALNDVT</sequence>
<evidence type="ECO:0000256" key="2">
    <source>
        <dbReference type="ARBA" id="ARBA00022679"/>
    </source>
</evidence>
<dbReference type="eggNOG" id="COG2227">
    <property type="taxonomic scope" value="Bacteria"/>
</dbReference>
<evidence type="ECO:0000256" key="3">
    <source>
        <dbReference type="ARBA" id="ARBA00022691"/>
    </source>
</evidence>
<keyword evidence="7" id="KW-1185">Reference proteome</keyword>
<dbReference type="GO" id="GO:0032259">
    <property type="term" value="P:methylation"/>
    <property type="evidence" value="ECO:0007669"/>
    <property type="project" value="UniProtKB-KW"/>
</dbReference>
<dbReference type="EMBL" id="FOVH01000037">
    <property type="protein sequence ID" value="SFQ47655.1"/>
    <property type="molecule type" value="Genomic_DNA"/>
</dbReference>
<dbReference type="InterPro" id="IPR029063">
    <property type="entry name" value="SAM-dependent_MTases_sf"/>
</dbReference>
<dbReference type="InterPro" id="IPR041698">
    <property type="entry name" value="Methyltransf_25"/>
</dbReference>
<dbReference type="SUPFAM" id="SSF53335">
    <property type="entry name" value="S-adenosyl-L-methionine-dependent methyltransferases"/>
    <property type="match status" value="1"/>
</dbReference>
<gene>
    <name evidence="6" type="ORF">SAMN04489713_13737</name>
</gene>
<dbReference type="PANTHER" id="PTHR43464">
    <property type="entry name" value="METHYLTRANSFERASE"/>
    <property type="match status" value="1"/>
</dbReference>
<evidence type="ECO:0000259" key="5">
    <source>
        <dbReference type="Pfam" id="PF13649"/>
    </source>
</evidence>
<reference evidence="6 7" key="1">
    <citation type="submission" date="2016-10" db="EMBL/GenBank/DDBJ databases">
        <authorList>
            <person name="de Groot N.N."/>
        </authorList>
    </citation>
    <scope>NUCLEOTIDE SEQUENCE [LARGE SCALE GENOMIC DNA]</scope>
    <source>
        <strain evidence="6 7">DSM 43067</strain>
    </source>
</reference>
<organism evidence="6 7">
    <name type="scientific">Actinomadura madurae</name>
    <dbReference type="NCBI Taxonomy" id="1993"/>
    <lineage>
        <taxon>Bacteria</taxon>
        <taxon>Bacillati</taxon>
        <taxon>Actinomycetota</taxon>
        <taxon>Actinomycetes</taxon>
        <taxon>Streptosporangiales</taxon>
        <taxon>Thermomonosporaceae</taxon>
        <taxon>Actinomadura</taxon>
    </lineage>
</organism>
<dbReference type="AlphaFoldDB" id="A0A1I5YUC9"/>
<proteinExistence type="predicted"/>
<dbReference type="PANTHER" id="PTHR43464:SF19">
    <property type="entry name" value="UBIQUINONE BIOSYNTHESIS O-METHYLTRANSFERASE, MITOCHONDRIAL"/>
    <property type="match status" value="1"/>
</dbReference>
<feature type="region of interest" description="Disordered" evidence="4">
    <location>
        <begin position="1"/>
        <end position="22"/>
    </location>
</feature>
<accession>A0A1I5YUC9</accession>
<dbReference type="GO" id="GO:0008168">
    <property type="term" value="F:methyltransferase activity"/>
    <property type="evidence" value="ECO:0007669"/>
    <property type="project" value="UniProtKB-KW"/>
</dbReference>
<dbReference type="STRING" id="1993.SAMN04489713_13737"/>
<evidence type="ECO:0000313" key="7">
    <source>
        <dbReference type="Proteomes" id="UP000183413"/>
    </source>
</evidence>
<dbReference type="Proteomes" id="UP000183413">
    <property type="component" value="Unassembled WGS sequence"/>
</dbReference>
<keyword evidence="1 6" id="KW-0489">Methyltransferase</keyword>
<keyword evidence="3" id="KW-0949">S-adenosyl-L-methionine</keyword>
<dbReference type="Gene3D" id="3.40.50.150">
    <property type="entry name" value="Vaccinia Virus protein VP39"/>
    <property type="match status" value="1"/>
</dbReference>
<protein>
    <submittedName>
        <fullName evidence="6">Methyltransferase domain-containing protein</fullName>
    </submittedName>
</protein>